<evidence type="ECO:0000256" key="2">
    <source>
        <dbReference type="ARBA" id="ARBA00022801"/>
    </source>
</evidence>
<feature type="binding site" evidence="3">
    <location>
        <position position="386"/>
    </location>
    <ligand>
        <name>Mg(2+)</name>
        <dbReference type="ChEBI" id="CHEBI:18420"/>
        <label>1</label>
    </ligand>
</feature>
<comment type="cofactor">
    <cofactor evidence="3">
        <name>Mg(2+)</name>
        <dbReference type="ChEBI" id="CHEBI:18420"/>
    </cofactor>
    <text evidence="3">Binds 2 magnesium ions per subunit.</text>
</comment>
<feature type="binding site" evidence="3">
    <location>
        <position position="144"/>
    </location>
    <ligand>
        <name>Mg(2+)</name>
        <dbReference type="ChEBI" id="CHEBI:18420"/>
        <label>1</label>
    </ligand>
</feature>
<dbReference type="Pfam" id="PF03747">
    <property type="entry name" value="ADP_ribosyl_GH"/>
    <property type="match status" value="1"/>
</dbReference>
<dbReference type="GO" id="GO:0016787">
    <property type="term" value="F:hydrolase activity"/>
    <property type="evidence" value="ECO:0007669"/>
    <property type="project" value="UniProtKB-KW"/>
</dbReference>
<dbReference type="Proteomes" id="UP000298860">
    <property type="component" value="Unassembled WGS sequence"/>
</dbReference>
<feature type="binding site" evidence="3">
    <location>
        <position position="142"/>
    </location>
    <ligand>
        <name>Mg(2+)</name>
        <dbReference type="ChEBI" id="CHEBI:18420"/>
        <label>1</label>
    </ligand>
</feature>
<feature type="binding site" evidence="3">
    <location>
        <position position="143"/>
    </location>
    <ligand>
        <name>Mg(2+)</name>
        <dbReference type="ChEBI" id="CHEBI:18420"/>
        <label>1</label>
    </ligand>
</feature>
<dbReference type="PANTHER" id="PTHR16222:SF24">
    <property type="entry name" value="ADP-RIBOSYLHYDROLASE ARH3"/>
    <property type="match status" value="1"/>
</dbReference>
<comment type="caution">
    <text evidence="5">The sequence shown here is derived from an EMBL/GenBank/DDBJ whole genome shotgun (WGS) entry which is preliminary data.</text>
</comment>
<feature type="binding site" evidence="3">
    <location>
        <position position="389"/>
    </location>
    <ligand>
        <name>Mg(2+)</name>
        <dbReference type="ChEBI" id="CHEBI:18420"/>
        <label>1</label>
    </ligand>
</feature>
<dbReference type="EMBL" id="BJFL01000061">
    <property type="protein sequence ID" value="GDY33838.1"/>
    <property type="molecule type" value="Genomic_DNA"/>
</dbReference>
<dbReference type="InterPro" id="IPR005502">
    <property type="entry name" value="Ribosyl_crysJ1"/>
</dbReference>
<keyword evidence="2" id="KW-0378">Hydrolase</keyword>
<name>A0A4D4JGS8_9PSEU</name>
<keyword evidence="6" id="KW-1185">Reference proteome</keyword>
<evidence type="ECO:0008006" key="7">
    <source>
        <dbReference type="Google" id="ProtNLM"/>
    </source>
</evidence>
<dbReference type="InterPro" id="IPR050792">
    <property type="entry name" value="ADP-ribosylglycohydrolase"/>
</dbReference>
<keyword evidence="3" id="KW-0460">Magnesium</keyword>
<evidence type="ECO:0000256" key="4">
    <source>
        <dbReference type="SAM" id="MobiDB-lite"/>
    </source>
</evidence>
<dbReference type="GO" id="GO:0046872">
    <property type="term" value="F:metal ion binding"/>
    <property type="evidence" value="ECO:0007669"/>
    <property type="project" value="UniProtKB-KW"/>
</dbReference>
<organism evidence="5 6">
    <name type="scientific">Gandjariella thermophila</name>
    <dbReference type="NCBI Taxonomy" id="1931992"/>
    <lineage>
        <taxon>Bacteria</taxon>
        <taxon>Bacillati</taxon>
        <taxon>Actinomycetota</taxon>
        <taxon>Actinomycetes</taxon>
        <taxon>Pseudonocardiales</taxon>
        <taxon>Pseudonocardiaceae</taxon>
        <taxon>Gandjariella</taxon>
    </lineage>
</organism>
<dbReference type="SUPFAM" id="SSF101478">
    <property type="entry name" value="ADP-ribosylglycohydrolase"/>
    <property type="match status" value="1"/>
</dbReference>
<dbReference type="PANTHER" id="PTHR16222">
    <property type="entry name" value="ADP-RIBOSYLGLYCOHYDROLASE"/>
    <property type="match status" value="1"/>
</dbReference>
<comment type="similarity">
    <text evidence="1">Belongs to the ADP-ribosylglycohydrolase family.</text>
</comment>
<feature type="region of interest" description="Disordered" evidence="4">
    <location>
        <begin position="430"/>
        <end position="449"/>
    </location>
</feature>
<gene>
    <name evidence="5" type="ORF">GTS_54710</name>
</gene>
<evidence type="ECO:0000256" key="1">
    <source>
        <dbReference type="ARBA" id="ARBA00010702"/>
    </source>
</evidence>
<feature type="region of interest" description="Disordered" evidence="4">
    <location>
        <begin position="1"/>
        <end position="28"/>
    </location>
</feature>
<reference evidence="6" key="1">
    <citation type="submission" date="2019-04" db="EMBL/GenBank/DDBJ databases">
        <title>Draft genome sequence of Pseudonocardiaceae bacterium SL3-2-4.</title>
        <authorList>
            <person name="Ningsih F."/>
            <person name="Yokota A."/>
            <person name="Sakai Y."/>
            <person name="Nanatani K."/>
            <person name="Yabe S."/>
            <person name="Oetari A."/>
            <person name="Sjamsuridzal W."/>
        </authorList>
    </citation>
    <scope>NUCLEOTIDE SEQUENCE [LARGE SCALE GENOMIC DNA]</scope>
    <source>
        <strain evidence="6">SL3-2-4</strain>
    </source>
</reference>
<dbReference type="Gene3D" id="1.10.4080.10">
    <property type="entry name" value="ADP-ribosylation/Crystallin J1"/>
    <property type="match status" value="1"/>
</dbReference>
<dbReference type="AlphaFoldDB" id="A0A4D4JGS8"/>
<sequence>MEHDELVSKHSVPGKQVPPEVRKQREETRARLRELKKQGKYVSPEMADRTKFPIGLDDNYEPYPLHQKTENASGDGGRGEGHIHRIAPTRKERFVGSILAGAVGDALGYTVEFESIDGIRGRYGDAGITDFDRRGGRGGEISDDTQMTLFTLEGLIRAHVRRRLTGSDDVLLAVQHAYQRWLHTQGNQWANAAGMFGAHAPAPDGWLISNPGLFATRAPGNTCITALRTFARTGQMGTFTHHLNDSKGCGGVMRAAPAALWSDDAAEVFHFGAATAALTHSHPSGYLSAGTLAVIVHQLLAGADLRAAIATAHSILLRWDGHEEQARALDAAIDLASAGRPTPEQIAERLGGGWVGEEALAIGVCAALCTDNLTDALIVAVNHSGDSDSTGAVCGNIVGAHYGPAAIPESWLATLELRDVIETITRDAVREFGPEPPSTPDWDQRYPGW</sequence>
<dbReference type="InterPro" id="IPR036705">
    <property type="entry name" value="Ribosyl_crysJ1_sf"/>
</dbReference>
<feature type="binding site" evidence="3">
    <location>
        <position position="388"/>
    </location>
    <ligand>
        <name>Mg(2+)</name>
        <dbReference type="ChEBI" id="CHEBI:18420"/>
        <label>1</label>
    </ligand>
</feature>
<evidence type="ECO:0000313" key="5">
    <source>
        <dbReference type="EMBL" id="GDY33838.1"/>
    </source>
</evidence>
<proteinExistence type="inferred from homology"/>
<accession>A0A4D4JGS8</accession>
<evidence type="ECO:0000256" key="3">
    <source>
        <dbReference type="PIRSR" id="PIRSR605502-1"/>
    </source>
</evidence>
<protein>
    <recommendedName>
        <fullName evidence="7">ADP-ribosylglycohydrolase</fullName>
    </recommendedName>
</protein>
<evidence type="ECO:0000313" key="6">
    <source>
        <dbReference type="Proteomes" id="UP000298860"/>
    </source>
</evidence>
<keyword evidence="3" id="KW-0479">Metal-binding</keyword>
<dbReference type="OrthoDB" id="4871367at2"/>